<sequence>MAVFKRKLYDKLLEWKCKYAGRYAILIEGARRVGKSTLVEEFAKKEYKTYLLIDFSEVSKDIKDCFDDIADLDRFFLRLQTITGVQFINRHSVIIFDEVQLFPRARQAIKLLVADGRYDYIETGSLISIKRNVKDILIPSEEMKLKLYPLDYEEFLWATGNETYRLLKEFYDKGTALGNSVNRKLMRDFRIYMAVGGMPQAVQAYLDKKSFSEIDMVKRSIIRLYEDDFRKIDPSGLSSRIYRDVPSQLSQNKKRYVISSATGKKTQKRDIERLYDVIDSQTVLASYNTVRPDICLSSTK</sequence>
<reference evidence="2 3" key="1">
    <citation type="journal article" date="2013" name="PLoS ONE">
        <title>Identification and characterization of three novel lipases belonging to families II and V from Anaerovibrio lipolyticus 5ST.</title>
        <authorList>
            <person name="Prive F."/>
            <person name="Kaderbhai N.N."/>
            <person name="Girdwood S."/>
            <person name="Worgan H.J."/>
            <person name="Pinloche E."/>
            <person name="Scollan N.D."/>
            <person name="Huws S.A."/>
            <person name="Newbold C.J."/>
        </authorList>
    </citation>
    <scope>NUCLEOTIDE SEQUENCE [LARGE SCALE GENOMIC DNA]</scope>
    <source>
        <strain evidence="2 3">5S</strain>
    </source>
</reference>
<dbReference type="Pfam" id="PF13173">
    <property type="entry name" value="AAA_14"/>
    <property type="match status" value="1"/>
</dbReference>
<dbReference type="RefSeq" id="WP_039206563.1">
    <property type="nucleotide sequence ID" value="NZ_JSCE01000074.1"/>
</dbReference>
<protein>
    <submittedName>
        <fullName evidence="2">ATPase</fullName>
    </submittedName>
</protein>
<comment type="caution">
    <text evidence="2">The sequence shown here is derived from an EMBL/GenBank/DDBJ whole genome shotgun (WGS) entry which is preliminary data.</text>
</comment>
<dbReference type="STRING" id="82374.NZ47_03640"/>
<name>A0A0B2JYG4_9FIRM</name>
<keyword evidence="3" id="KW-1185">Reference proteome</keyword>
<dbReference type="PANTHER" id="PTHR33295:SF7">
    <property type="entry name" value="ATPASE"/>
    <property type="match status" value="1"/>
</dbReference>
<evidence type="ECO:0000259" key="1">
    <source>
        <dbReference type="Pfam" id="PF13173"/>
    </source>
</evidence>
<proteinExistence type="predicted"/>
<dbReference type="EMBL" id="JSCE01000074">
    <property type="protein sequence ID" value="KHM52629.1"/>
    <property type="molecule type" value="Genomic_DNA"/>
</dbReference>
<evidence type="ECO:0000313" key="2">
    <source>
        <dbReference type="EMBL" id="KHM52629.1"/>
    </source>
</evidence>
<dbReference type="PANTHER" id="PTHR33295">
    <property type="entry name" value="ATPASE"/>
    <property type="match status" value="1"/>
</dbReference>
<dbReference type="Proteomes" id="UP000030993">
    <property type="component" value="Unassembled WGS sequence"/>
</dbReference>
<feature type="domain" description="AAA" evidence="1">
    <location>
        <begin position="23"/>
        <end position="156"/>
    </location>
</feature>
<accession>A0A0B2JYG4</accession>
<evidence type="ECO:0000313" key="3">
    <source>
        <dbReference type="Proteomes" id="UP000030993"/>
    </source>
</evidence>
<dbReference type="SUPFAM" id="SSF52540">
    <property type="entry name" value="P-loop containing nucleoside triphosphate hydrolases"/>
    <property type="match status" value="1"/>
</dbReference>
<dbReference type="InterPro" id="IPR027417">
    <property type="entry name" value="P-loop_NTPase"/>
</dbReference>
<dbReference type="AlphaFoldDB" id="A0A0B2JYG4"/>
<feature type="non-terminal residue" evidence="2">
    <location>
        <position position="300"/>
    </location>
</feature>
<organism evidence="2 3">
    <name type="scientific">Anaerovibrio lipolyticus</name>
    <dbReference type="NCBI Taxonomy" id="82374"/>
    <lineage>
        <taxon>Bacteria</taxon>
        <taxon>Bacillati</taxon>
        <taxon>Bacillota</taxon>
        <taxon>Negativicutes</taxon>
        <taxon>Selenomonadales</taxon>
        <taxon>Selenomonadaceae</taxon>
        <taxon>Anaerovibrio</taxon>
    </lineage>
</organism>
<dbReference type="InterPro" id="IPR041682">
    <property type="entry name" value="AAA_14"/>
</dbReference>
<dbReference type="Gene3D" id="3.40.50.300">
    <property type="entry name" value="P-loop containing nucleotide triphosphate hydrolases"/>
    <property type="match status" value="1"/>
</dbReference>
<gene>
    <name evidence="2" type="ORF">NZ47_03640</name>
</gene>